<keyword evidence="1" id="KW-0472">Membrane</keyword>
<comment type="caution">
    <text evidence="2">The sequence shown here is derived from an EMBL/GenBank/DDBJ whole genome shotgun (WGS) entry which is preliminary data.</text>
</comment>
<reference evidence="2" key="1">
    <citation type="submission" date="2022-05" db="EMBL/GenBank/DDBJ databases">
        <title>Sphingomonas sp. strain MG17 Genome sequencing and assembly.</title>
        <authorList>
            <person name="Kim I."/>
        </authorList>
    </citation>
    <scope>NUCLEOTIDE SEQUENCE</scope>
    <source>
        <strain evidence="2">MG17</strain>
    </source>
</reference>
<feature type="transmembrane region" description="Helical" evidence="1">
    <location>
        <begin position="139"/>
        <end position="157"/>
    </location>
</feature>
<dbReference type="AlphaFoldDB" id="A0A9X2KKD6"/>
<feature type="transmembrane region" description="Helical" evidence="1">
    <location>
        <begin position="70"/>
        <end position="92"/>
    </location>
</feature>
<accession>A0A9X2KKD6</accession>
<keyword evidence="1" id="KW-1133">Transmembrane helix</keyword>
<dbReference type="EMBL" id="JAMLDX010000001">
    <property type="protein sequence ID" value="MCP3729236.1"/>
    <property type="molecule type" value="Genomic_DNA"/>
</dbReference>
<keyword evidence="1" id="KW-0812">Transmembrane</keyword>
<dbReference type="Proteomes" id="UP001139451">
    <property type="component" value="Unassembled WGS sequence"/>
</dbReference>
<evidence type="ECO:0000313" key="2">
    <source>
        <dbReference type="EMBL" id="MCP3729236.1"/>
    </source>
</evidence>
<organism evidence="2 3">
    <name type="scientific">Sphingomonas tagetis</name>
    <dbReference type="NCBI Taxonomy" id="2949092"/>
    <lineage>
        <taxon>Bacteria</taxon>
        <taxon>Pseudomonadati</taxon>
        <taxon>Pseudomonadota</taxon>
        <taxon>Alphaproteobacteria</taxon>
        <taxon>Sphingomonadales</taxon>
        <taxon>Sphingomonadaceae</taxon>
        <taxon>Sphingomonas</taxon>
    </lineage>
</organism>
<keyword evidence="3" id="KW-1185">Reference proteome</keyword>
<protein>
    <submittedName>
        <fullName evidence="2">Uncharacterized protein</fullName>
    </submittedName>
</protein>
<evidence type="ECO:0000256" key="1">
    <source>
        <dbReference type="SAM" id="Phobius"/>
    </source>
</evidence>
<proteinExistence type="predicted"/>
<name>A0A9X2KKD6_9SPHN</name>
<sequence length="163" mass="17692">MDRELEAGEIEVDRQLAAHYADRTQVNAANIIDQLAKTSGWLTATLLAVNGGGIAATLKVLEKSTAAAPSLWLFGAGLLWAMLNAFSIQWMASRMVRPMEHLAFLWRKASIEGVVVEADHAALEQALLKVARLSWVPPTLGWISAFCFVIGGLLLGWRLSGHA</sequence>
<gene>
    <name evidence="2" type="ORF">M9978_02245</name>
</gene>
<evidence type="ECO:0000313" key="3">
    <source>
        <dbReference type="Proteomes" id="UP001139451"/>
    </source>
</evidence>
<dbReference type="RefSeq" id="WP_254291214.1">
    <property type="nucleotide sequence ID" value="NZ_JAMLDX010000001.1"/>
</dbReference>